<keyword evidence="4" id="KW-1185">Reference proteome</keyword>
<dbReference type="PANTHER" id="PTHR11851:SF219">
    <property type="entry name" value="HYPOTHETICAL ZINC PROTEASE"/>
    <property type="match status" value="1"/>
</dbReference>
<comment type="caution">
    <text evidence="3">The sequence shown here is derived from an EMBL/GenBank/DDBJ whole genome shotgun (WGS) entry which is preliminary data.</text>
</comment>
<feature type="domain" description="Peptidase M16 N-terminal" evidence="1">
    <location>
        <begin position="23"/>
        <end position="152"/>
    </location>
</feature>
<feature type="domain" description="Peptidase M16 C-terminal" evidence="2">
    <location>
        <begin position="172"/>
        <end position="342"/>
    </location>
</feature>
<evidence type="ECO:0000259" key="2">
    <source>
        <dbReference type="Pfam" id="PF05193"/>
    </source>
</evidence>
<protein>
    <submittedName>
        <fullName evidence="3">Insulinase family protein</fullName>
    </submittedName>
</protein>
<name>A0A9X1SG31_9BACT</name>
<dbReference type="Proteomes" id="UP001139103">
    <property type="component" value="Unassembled WGS sequence"/>
</dbReference>
<dbReference type="RefSeq" id="WP_230217760.1">
    <property type="nucleotide sequence ID" value="NZ_JAJKFT010000004.1"/>
</dbReference>
<dbReference type="InterPro" id="IPR011765">
    <property type="entry name" value="Pept_M16_N"/>
</dbReference>
<dbReference type="SUPFAM" id="SSF63411">
    <property type="entry name" value="LuxS/MPP-like metallohydrolase"/>
    <property type="match status" value="2"/>
</dbReference>
<dbReference type="PANTHER" id="PTHR11851">
    <property type="entry name" value="METALLOPROTEASE"/>
    <property type="match status" value="1"/>
</dbReference>
<dbReference type="AlphaFoldDB" id="A0A9X1SG31"/>
<dbReference type="InterPro" id="IPR011249">
    <property type="entry name" value="Metalloenz_LuxS/M16"/>
</dbReference>
<reference evidence="3" key="1">
    <citation type="submission" date="2021-11" db="EMBL/GenBank/DDBJ databases">
        <title>Genome sequence.</title>
        <authorList>
            <person name="Sun Q."/>
        </authorList>
    </citation>
    <scope>NUCLEOTIDE SEQUENCE</scope>
    <source>
        <strain evidence="3">JC732</strain>
    </source>
</reference>
<proteinExistence type="predicted"/>
<gene>
    <name evidence="3" type="ORF">LOC68_08675</name>
</gene>
<sequence>MSSSDSSTIHNETLANGMTLVVEQMPWLESAAFALLTPAGSATDKKSELGVSNLLCDWAQRGCGDRDSRQFIEDLDNLGVNRGAGVSTSHTSFGGAVLAENLTKTLAIYADVVQKPHLPEEEFDESQAVCLQELRALEDDLYQQAMIQLRKQMYPDPWGRASYGDVRSVTALTAATTKAHFQSHYRPNGTILAIAGNIDWNKTRDDVARLFGDWKEAKEPPIIETPAEGVYCHIPFESSQTHIGVGFESLQYNHPDYFLARAAVGVLSDGMSSRLFTEVRENRGLCYTVFASLHTLLDRGSVLCYSGTSTERAQETLDVLVGELVRIREGIEESELTRLKARIKSSLVMQQESSSSRASSLASDWRHLGRVRTLDELTSILDGLTCYAINRYLEANPPRDFRYTTVGAEKLEIPVAVSP</sequence>
<dbReference type="InterPro" id="IPR007863">
    <property type="entry name" value="Peptidase_M16_C"/>
</dbReference>
<dbReference type="EMBL" id="JAJKFT010000004">
    <property type="protein sequence ID" value="MCC9628467.1"/>
    <property type="molecule type" value="Genomic_DNA"/>
</dbReference>
<dbReference type="Gene3D" id="3.30.830.10">
    <property type="entry name" value="Metalloenzyme, LuxS/M16 peptidase-like"/>
    <property type="match status" value="2"/>
</dbReference>
<dbReference type="Pfam" id="PF00675">
    <property type="entry name" value="Peptidase_M16"/>
    <property type="match status" value="1"/>
</dbReference>
<dbReference type="InterPro" id="IPR050361">
    <property type="entry name" value="MPP/UQCRC_Complex"/>
</dbReference>
<dbReference type="GO" id="GO:0046872">
    <property type="term" value="F:metal ion binding"/>
    <property type="evidence" value="ECO:0007669"/>
    <property type="project" value="InterPro"/>
</dbReference>
<organism evidence="3 4">
    <name type="scientific">Blastopirellula sediminis</name>
    <dbReference type="NCBI Taxonomy" id="2894196"/>
    <lineage>
        <taxon>Bacteria</taxon>
        <taxon>Pseudomonadati</taxon>
        <taxon>Planctomycetota</taxon>
        <taxon>Planctomycetia</taxon>
        <taxon>Pirellulales</taxon>
        <taxon>Pirellulaceae</taxon>
        <taxon>Blastopirellula</taxon>
    </lineage>
</organism>
<dbReference type="Pfam" id="PF05193">
    <property type="entry name" value="Peptidase_M16_C"/>
    <property type="match status" value="1"/>
</dbReference>
<evidence type="ECO:0000313" key="4">
    <source>
        <dbReference type="Proteomes" id="UP001139103"/>
    </source>
</evidence>
<evidence type="ECO:0000259" key="1">
    <source>
        <dbReference type="Pfam" id="PF00675"/>
    </source>
</evidence>
<accession>A0A9X1SG31</accession>
<evidence type="ECO:0000313" key="3">
    <source>
        <dbReference type="EMBL" id="MCC9628467.1"/>
    </source>
</evidence>